<sequence length="67" mass="7645">MTEKVGKRARIGNFSAQQVRILLEELQVEHMTVFSSHSATITQHPRIVHAPWPLGHTVDEDEVRVTE</sequence>
<keyword evidence="2" id="KW-1185">Reference proteome</keyword>
<dbReference type="EMBL" id="JACVVK020000262">
    <property type="protein sequence ID" value="KAK7481466.1"/>
    <property type="molecule type" value="Genomic_DNA"/>
</dbReference>
<gene>
    <name evidence="1" type="ORF">BaRGS_00027317</name>
</gene>
<dbReference type="Proteomes" id="UP001519460">
    <property type="component" value="Unassembled WGS sequence"/>
</dbReference>
<proteinExistence type="predicted"/>
<evidence type="ECO:0000313" key="1">
    <source>
        <dbReference type="EMBL" id="KAK7481466.1"/>
    </source>
</evidence>
<reference evidence="1 2" key="1">
    <citation type="journal article" date="2023" name="Sci. Data">
        <title>Genome assembly of the Korean intertidal mud-creeper Batillaria attramentaria.</title>
        <authorList>
            <person name="Patra A.K."/>
            <person name="Ho P.T."/>
            <person name="Jun S."/>
            <person name="Lee S.J."/>
            <person name="Kim Y."/>
            <person name="Won Y.J."/>
        </authorList>
    </citation>
    <scope>NUCLEOTIDE SEQUENCE [LARGE SCALE GENOMIC DNA]</scope>
    <source>
        <strain evidence="1">Wonlab-2016</strain>
    </source>
</reference>
<dbReference type="AlphaFoldDB" id="A0ABD0K374"/>
<evidence type="ECO:0000313" key="2">
    <source>
        <dbReference type="Proteomes" id="UP001519460"/>
    </source>
</evidence>
<accession>A0ABD0K374</accession>
<organism evidence="1 2">
    <name type="scientific">Batillaria attramentaria</name>
    <dbReference type="NCBI Taxonomy" id="370345"/>
    <lineage>
        <taxon>Eukaryota</taxon>
        <taxon>Metazoa</taxon>
        <taxon>Spiralia</taxon>
        <taxon>Lophotrochozoa</taxon>
        <taxon>Mollusca</taxon>
        <taxon>Gastropoda</taxon>
        <taxon>Caenogastropoda</taxon>
        <taxon>Sorbeoconcha</taxon>
        <taxon>Cerithioidea</taxon>
        <taxon>Batillariidae</taxon>
        <taxon>Batillaria</taxon>
    </lineage>
</organism>
<comment type="caution">
    <text evidence="1">The sequence shown here is derived from an EMBL/GenBank/DDBJ whole genome shotgun (WGS) entry which is preliminary data.</text>
</comment>
<name>A0ABD0K374_9CAEN</name>
<protein>
    <submittedName>
        <fullName evidence="1">Uncharacterized protein</fullName>
    </submittedName>
</protein>